<keyword evidence="7" id="KW-1185">Reference proteome</keyword>
<evidence type="ECO:0000256" key="1">
    <source>
        <dbReference type="ARBA" id="ARBA00001954"/>
    </source>
</evidence>
<keyword evidence="3" id="KW-0479">Metal-binding</keyword>
<evidence type="ECO:0000313" key="7">
    <source>
        <dbReference type="Proteomes" id="UP001479436"/>
    </source>
</evidence>
<evidence type="ECO:0000313" key="6">
    <source>
        <dbReference type="EMBL" id="KAK9717713.1"/>
    </source>
</evidence>
<gene>
    <name evidence="6" type="ORF">K7432_005998</name>
</gene>
<dbReference type="PANTHER" id="PTHR10543">
    <property type="entry name" value="BETA-CAROTENE DIOXYGENASE"/>
    <property type="match status" value="1"/>
</dbReference>
<dbReference type="Pfam" id="PF03055">
    <property type="entry name" value="RPE65"/>
    <property type="match status" value="1"/>
</dbReference>
<reference evidence="6 7" key="1">
    <citation type="submission" date="2023-04" db="EMBL/GenBank/DDBJ databases">
        <title>Genome of Basidiobolus ranarum AG-B5.</title>
        <authorList>
            <person name="Stajich J.E."/>
            <person name="Carter-House D."/>
            <person name="Gryganskyi A."/>
        </authorList>
    </citation>
    <scope>NUCLEOTIDE SEQUENCE [LARGE SCALE GENOMIC DNA]</scope>
    <source>
        <strain evidence="6 7">AG-B5</strain>
    </source>
</reference>
<evidence type="ECO:0000256" key="2">
    <source>
        <dbReference type="ARBA" id="ARBA00006787"/>
    </source>
</evidence>
<sequence length="451" mass="51318">MPLDSEFMYQQGLQNCPEVLEPVELEVTGELPPWLNGVLYRAGPGTYEIPVEGQEKPFSIQHWFDGLSQIHRFEIRASGVTYRNRNTAKGYEDKIRQGLARDEITFGQDPCQSIFEKYFTVFKEITGFLTHEPSKPDEVNVSVTLSLNFPGVKNSNDGPIQNLVAKTDANSLQSLDPVTLEPLAALNYTKISEKLQGVSAPAHTKFDPDTQETFGFTLEFGKQSTYHMFSIKPSSDQDSEPEVTVLASLNHKPAYIHSFFITKNYVILAVWPCHYSLDGLNILLKRNLVSAFSPWDPTSETTIYVVERNKREHVATYTFKPLFCFHSLNSWEDSEGNVIMDFSAYESNAFISQLYLKNLQNYNPMEKKYPAAVYRLQLNSPSTQNPLEKVPATMLFKAPDSLDIELATYSPHHFMKPYRYIYGVSNSTKNKVTLFDRILKIDLDHREGVDG</sequence>
<comment type="caution">
    <text evidence="6">The sequence shown here is derived from an EMBL/GenBank/DDBJ whole genome shotgun (WGS) entry which is preliminary data.</text>
</comment>
<keyword evidence="5" id="KW-0408">Iron</keyword>
<accession>A0ABR2W2A3</accession>
<proteinExistence type="inferred from homology"/>
<dbReference type="EMBL" id="JASJQH010007127">
    <property type="protein sequence ID" value="KAK9717713.1"/>
    <property type="molecule type" value="Genomic_DNA"/>
</dbReference>
<evidence type="ECO:0000256" key="3">
    <source>
        <dbReference type="ARBA" id="ARBA00022723"/>
    </source>
</evidence>
<dbReference type="PANTHER" id="PTHR10543:SF24">
    <property type="entry name" value="CAROTENOID ISOMEROOXYGENASE"/>
    <property type="match status" value="1"/>
</dbReference>
<keyword evidence="4" id="KW-0560">Oxidoreductase</keyword>
<protein>
    <submittedName>
        <fullName evidence="6">Uncharacterized protein</fullName>
    </submittedName>
</protein>
<organism evidence="6 7">
    <name type="scientific">Basidiobolus ranarum</name>
    <dbReference type="NCBI Taxonomy" id="34480"/>
    <lineage>
        <taxon>Eukaryota</taxon>
        <taxon>Fungi</taxon>
        <taxon>Fungi incertae sedis</taxon>
        <taxon>Zoopagomycota</taxon>
        <taxon>Entomophthoromycotina</taxon>
        <taxon>Basidiobolomycetes</taxon>
        <taxon>Basidiobolales</taxon>
        <taxon>Basidiobolaceae</taxon>
        <taxon>Basidiobolus</taxon>
    </lineage>
</organism>
<evidence type="ECO:0000256" key="4">
    <source>
        <dbReference type="ARBA" id="ARBA00023002"/>
    </source>
</evidence>
<comment type="cofactor">
    <cofactor evidence="1">
        <name>Fe(2+)</name>
        <dbReference type="ChEBI" id="CHEBI:29033"/>
    </cofactor>
</comment>
<name>A0ABR2W2A3_9FUNG</name>
<feature type="non-terminal residue" evidence="6">
    <location>
        <position position="451"/>
    </location>
</feature>
<dbReference type="InterPro" id="IPR004294">
    <property type="entry name" value="Carotenoid_Oase"/>
</dbReference>
<dbReference type="Proteomes" id="UP001479436">
    <property type="component" value="Unassembled WGS sequence"/>
</dbReference>
<evidence type="ECO:0000256" key="5">
    <source>
        <dbReference type="ARBA" id="ARBA00023004"/>
    </source>
</evidence>
<comment type="similarity">
    <text evidence="2">Belongs to the carotenoid oxygenase family.</text>
</comment>